<feature type="transmembrane region" description="Helical" evidence="1">
    <location>
        <begin position="104"/>
        <end position="128"/>
    </location>
</feature>
<evidence type="ECO:0000313" key="3">
    <source>
        <dbReference type="Proteomes" id="UP001595829"/>
    </source>
</evidence>
<keyword evidence="1" id="KW-0472">Membrane</keyword>
<dbReference type="EMBL" id="JBHSJD010000013">
    <property type="protein sequence ID" value="MFC5023826.1"/>
    <property type="molecule type" value="Genomic_DNA"/>
</dbReference>
<evidence type="ECO:0008006" key="4">
    <source>
        <dbReference type="Google" id="ProtNLM"/>
    </source>
</evidence>
<dbReference type="RefSeq" id="WP_345687216.1">
    <property type="nucleotide sequence ID" value="NZ_BAABIT010000001.1"/>
</dbReference>
<protein>
    <recommendedName>
        <fullName evidence="4">DUF624 domain-containing protein</fullName>
    </recommendedName>
</protein>
<proteinExistence type="predicted"/>
<feature type="transmembrane region" description="Helical" evidence="1">
    <location>
        <begin position="72"/>
        <end position="92"/>
    </location>
</feature>
<comment type="caution">
    <text evidence="2">The sequence shown here is derived from an EMBL/GenBank/DDBJ whole genome shotgun (WGS) entry which is preliminary data.</text>
</comment>
<accession>A0ABV9XHK6</accession>
<sequence length="195" mass="19866">MSTVNTRPARAGFPQAFAVFAECLLTGVWIAVAALPLVTLPAAFAAGAAHLRRHLGHEAGGVRRFAADLRAAARRGWLTGLVLWAAAALVWADLAVVRAGELPGGAFAGAVGVLALLALAVAVLRAAVAWRPGASWRALTAAGLRRTFVDPAGSLVLVCGFGVVAASWWLSPPLAAPALGVLTAASLATTHRLSD</sequence>
<evidence type="ECO:0000256" key="1">
    <source>
        <dbReference type="SAM" id="Phobius"/>
    </source>
</evidence>
<dbReference type="Proteomes" id="UP001595829">
    <property type="component" value="Unassembled WGS sequence"/>
</dbReference>
<feature type="transmembrane region" description="Helical" evidence="1">
    <location>
        <begin position="28"/>
        <end position="51"/>
    </location>
</feature>
<evidence type="ECO:0000313" key="2">
    <source>
        <dbReference type="EMBL" id="MFC5023826.1"/>
    </source>
</evidence>
<organism evidence="2 3">
    <name type="scientific">Streptomyces coeruleoprunus</name>
    <dbReference type="NCBI Taxonomy" id="285563"/>
    <lineage>
        <taxon>Bacteria</taxon>
        <taxon>Bacillati</taxon>
        <taxon>Actinomycetota</taxon>
        <taxon>Actinomycetes</taxon>
        <taxon>Kitasatosporales</taxon>
        <taxon>Streptomycetaceae</taxon>
        <taxon>Streptomyces</taxon>
    </lineage>
</organism>
<keyword evidence="1" id="KW-1133">Transmembrane helix</keyword>
<reference evidence="3" key="1">
    <citation type="journal article" date="2019" name="Int. J. Syst. Evol. Microbiol.">
        <title>The Global Catalogue of Microorganisms (GCM) 10K type strain sequencing project: providing services to taxonomists for standard genome sequencing and annotation.</title>
        <authorList>
            <consortium name="The Broad Institute Genomics Platform"/>
            <consortium name="The Broad Institute Genome Sequencing Center for Infectious Disease"/>
            <person name="Wu L."/>
            <person name="Ma J."/>
        </authorList>
    </citation>
    <scope>NUCLEOTIDE SEQUENCE [LARGE SCALE GENOMIC DNA]</scope>
    <source>
        <strain evidence="3">CGMCC 4.1648</strain>
    </source>
</reference>
<gene>
    <name evidence="2" type="ORF">ACFPM3_16930</name>
</gene>
<keyword evidence="1" id="KW-0812">Transmembrane</keyword>
<name>A0ABV9XHK6_9ACTN</name>
<keyword evidence="3" id="KW-1185">Reference proteome</keyword>
<feature type="transmembrane region" description="Helical" evidence="1">
    <location>
        <begin position="148"/>
        <end position="169"/>
    </location>
</feature>